<name>F4R8U7_MELLP</name>
<feature type="compositionally biased region" description="Basic and acidic residues" evidence="1">
    <location>
        <begin position="412"/>
        <end position="429"/>
    </location>
</feature>
<proteinExistence type="predicted"/>
<feature type="region of interest" description="Disordered" evidence="1">
    <location>
        <begin position="816"/>
        <end position="842"/>
    </location>
</feature>
<dbReference type="GeneID" id="18921730"/>
<feature type="compositionally biased region" description="Basic and acidic residues" evidence="1">
    <location>
        <begin position="444"/>
        <end position="457"/>
    </location>
</feature>
<keyword evidence="3" id="KW-1185">Reference proteome</keyword>
<feature type="compositionally biased region" description="Polar residues" evidence="1">
    <location>
        <begin position="379"/>
        <end position="391"/>
    </location>
</feature>
<dbReference type="VEuPathDB" id="FungiDB:MELLADRAFT_102618"/>
<evidence type="ECO:0000313" key="2">
    <source>
        <dbReference type="EMBL" id="EGG11265.1"/>
    </source>
</evidence>
<evidence type="ECO:0000256" key="1">
    <source>
        <dbReference type="SAM" id="MobiDB-lite"/>
    </source>
</evidence>
<dbReference type="Proteomes" id="UP000001072">
    <property type="component" value="Unassembled WGS sequence"/>
</dbReference>
<feature type="compositionally biased region" description="Low complexity" evidence="1">
    <location>
        <begin position="188"/>
        <end position="198"/>
    </location>
</feature>
<gene>
    <name evidence="2" type="ORF">MELLADRAFT_102618</name>
</gene>
<feature type="compositionally biased region" description="Basic and acidic residues" evidence="1">
    <location>
        <begin position="290"/>
        <end position="301"/>
    </location>
</feature>
<feature type="region of interest" description="Disordered" evidence="1">
    <location>
        <begin position="79"/>
        <end position="108"/>
    </location>
</feature>
<feature type="compositionally biased region" description="Polar residues" evidence="1">
    <location>
        <begin position="176"/>
        <end position="187"/>
    </location>
</feature>
<feature type="compositionally biased region" description="Polar residues" evidence="1">
    <location>
        <begin position="314"/>
        <end position="324"/>
    </location>
</feature>
<accession>F4R8U7</accession>
<organism evidence="3">
    <name type="scientific">Melampsora larici-populina (strain 98AG31 / pathotype 3-4-7)</name>
    <name type="common">Poplar leaf rust fungus</name>
    <dbReference type="NCBI Taxonomy" id="747676"/>
    <lineage>
        <taxon>Eukaryota</taxon>
        <taxon>Fungi</taxon>
        <taxon>Dikarya</taxon>
        <taxon>Basidiomycota</taxon>
        <taxon>Pucciniomycotina</taxon>
        <taxon>Pucciniomycetes</taxon>
        <taxon>Pucciniales</taxon>
        <taxon>Melampsoraceae</taxon>
        <taxon>Melampsora</taxon>
    </lineage>
</organism>
<dbReference type="EMBL" id="GL883093">
    <property type="protein sequence ID" value="EGG11265.1"/>
    <property type="molecule type" value="Genomic_DNA"/>
</dbReference>
<feature type="compositionally biased region" description="Low complexity" evidence="1">
    <location>
        <begin position="144"/>
        <end position="163"/>
    </location>
</feature>
<protein>
    <submittedName>
        <fullName evidence="2">Uncharacterized protein</fullName>
    </submittedName>
</protein>
<feature type="region of interest" description="Disordered" evidence="1">
    <location>
        <begin position="609"/>
        <end position="629"/>
    </location>
</feature>
<feature type="compositionally biased region" description="Basic and acidic residues" evidence="1">
    <location>
        <begin position="247"/>
        <end position="258"/>
    </location>
</feature>
<dbReference type="RefSeq" id="XP_007405867.1">
    <property type="nucleotide sequence ID" value="XM_007405805.1"/>
</dbReference>
<dbReference type="AlphaFoldDB" id="F4R8U7"/>
<feature type="compositionally biased region" description="Basic and acidic residues" evidence="1">
    <location>
        <begin position="97"/>
        <end position="107"/>
    </location>
</feature>
<feature type="compositionally biased region" description="Basic residues" evidence="1">
    <location>
        <begin position="259"/>
        <end position="268"/>
    </location>
</feature>
<feature type="compositionally biased region" description="Polar residues" evidence="1">
    <location>
        <begin position="466"/>
        <end position="476"/>
    </location>
</feature>
<feature type="compositionally biased region" description="Basic residues" evidence="1">
    <location>
        <begin position="302"/>
        <end position="313"/>
    </location>
</feature>
<dbReference type="KEGG" id="mlr:MELLADRAFT_102618"/>
<feature type="region of interest" description="Disordered" evidence="1">
    <location>
        <begin position="141"/>
        <end position="503"/>
    </location>
</feature>
<feature type="compositionally biased region" description="Basic and acidic residues" evidence="1">
    <location>
        <begin position="609"/>
        <end position="618"/>
    </location>
</feature>
<feature type="compositionally biased region" description="Polar residues" evidence="1">
    <location>
        <begin position="619"/>
        <end position="629"/>
    </location>
</feature>
<dbReference type="InParanoid" id="F4R8U7"/>
<sequence>MVAALSKVGVDVGGCSVDDEQLSTLYRKNTNPSKAQKQNNQILADEIEDIEARNGRLRVLRKLPNKRPPANFTLQIPPLQREPARDGPVNRAVGTQDMRDDDAHPTQEEEAANILKKWCKTDPFGDADDSTAPMAEVTGVNIGSRTSGTRSPQSSQPQSPHTRNSLSLGILPRAGVNSQPGSPKTGTRSPQSSRSQSPHTRKTLDSCSSSPRAGVNSQPGSPKNLTFLHAASGSSSDEEDNLLGPILDHRLQPRDKISRRVSKTRRASTFKTAGRSQKQKLLRILSEAQPIRDDSDSDNKHPAVHSRNPRRKSNALQTAPSDPENTSEDDNLTATASQGRGRGRGRGRAQGSGSVQTDRANVAAPQSLKSSRVKITPRLGNQLQLRVSSPKKSAPPSRHVALQSTSQRKKKIVMDSDEEHHPDNPRDDDWTPDPNMEASDDNDKDMHQQSSHEREQVSSKSKKSNRPTTLNQTNRLDSTRDLSGDTSNTRRKGKGRAINQDMISDENKEDLLAKELEDNIMNRWNDNNLLGDESPAAGPESPLQTGLSDLADDLPPSAEFASHTRQELNILRKHVSVVSANTSTNSADIRRMNAKMDMLFDLVKRALSKDKPRSEDNRGSQIAGSPCARTTPQRRYIGKLVRVLLGWKPDHVDIPHGASPAEKRNWNTHLTMQGLLANGPSNLQDSDNTTFTSGLADQDESPGTIKIIRDTLYQAGVAKYRPEWSEPMGLANNAHLCRVATVIFIKLVREGRSQFVMARPNLWTLTQVVQACCSDDETNSEADQHEDRKMCKIWRLPWRNPQLEKIFDDIDAARERQNPAKGSPGTQPRVRQHNANYPVSKRGPPKGLNVDCYCPVWLDAVVGRRELLKVVEQPILAAVKKNLARCIALNI</sequence>
<dbReference type="HOGENOM" id="CLU_008202_0_0_1"/>
<reference evidence="3" key="1">
    <citation type="journal article" date="2011" name="Proc. Natl. Acad. Sci. U.S.A.">
        <title>Obligate biotrophy features unraveled by the genomic analysis of rust fungi.</title>
        <authorList>
            <person name="Duplessis S."/>
            <person name="Cuomo C.A."/>
            <person name="Lin Y.-C."/>
            <person name="Aerts A."/>
            <person name="Tisserant E."/>
            <person name="Veneault-Fourrey C."/>
            <person name="Joly D.L."/>
            <person name="Hacquard S."/>
            <person name="Amselem J."/>
            <person name="Cantarel B.L."/>
            <person name="Chiu R."/>
            <person name="Coutinho P.M."/>
            <person name="Feau N."/>
            <person name="Field M."/>
            <person name="Frey P."/>
            <person name="Gelhaye E."/>
            <person name="Goldberg J."/>
            <person name="Grabherr M.G."/>
            <person name="Kodira C.D."/>
            <person name="Kohler A."/>
            <person name="Kuees U."/>
            <person name="Lindquist E.A."/>
            <person name="Lucas S.M."/>
            <person name="Mago R."/>
            <person name="Mauceli E."/>
            <person name="Morin E."/>
            <person name="Murat C."/>
            <person name="Pangilinan J.L."/>
            <person name="Park R."/>
            <person name="Pearson M."/>
            <person name="Quesneville H."/>
            <person name="Rouhier N."/>
            <person name="Sakthikumar S."/>
            <person name="Salamov A.A."/>
            <person name="Schmutz J."/>
            <person name="Selles B."/>
            <person name="Shapiro H."/>
            <person name="Tanguay P."/>
            <person name="Tuskan G.A."/>
            <person name="Henrissat B."/>
            <person name="Van de Peer Y."/>
            <person name="Rouze P."/>
            <person name="Ellis J.G."/>
            <person name="Dodds P.N."/>
            <person name="Schein J.E."/>
            <person name="Zhong S."/>
            <person name="Hamelin R.C."/>
            <person name="Grigoriev I.V."/>
            <person name="Szabo L.J."/>
            <person name="Martin F."/>
        </authorList>
    </citation>
    <scope>NUCLEOTIDE SEQUENCE [LARGE SCALE GENOMIC DNA]</scope>
    <source>
        <strain evidence="3">98AG31 / pathotype 3-4-7</strain>
    </source>
</reference>
<evidence type="ECO:0000313" key="3">
    <source>
        <dbReference type="Proteomes" id="UP000001072"/>
    </source>
</evidence>
<feature type="compositionally biased region" description="Polar residues" evidence="1">
    <location>
        <begin position="205"/>
        <end position="224"/>
    </location>
</feature>
<feature type="region of interest" description="Disordered" evidence="1">
    <location>
        <begin position="526"/>
        <end position="557"/>
    </location>
</feature>